<keyword evidence="4 9" id="KW-0812">Transmembrane</keyword>
<dbReference type="GO" id="GO:0007165">
    <property type="term" value="P:signal transduction"/>
    <property type="evidence" value="ECO:0007669"/>
    <property type="project" value="UniProtKB-KW"/>
</dbReference>
<dbReference type="SMART" id="SM01049">
    <property type="entry name" value="Cache_2"/>
    <property type="match status" value="1"/>
</dbReference>
<comment type="caution">
    <text evidence="12">The sequence shown here is derived from an EMBL/GenBank/DDBJ whole genome shotgun (WGS) entry which is preliminary data.</text>
</comment>
<gene>
    <name evidence="12" type="ORF">AQPW35_45480</name>
</gene>
<dbReference type="AlphaFoldDB" id="A0A480AZD9"/>
<dbReference type="EMBL" id="BJCL01000017">
    <property type="protein sequence ID" value="GCL65467.1"/>
    <property type="molecule type" value="Genomic_DNA"/>
</dbReference>
<protein>
    <recommendedName>
        <fullName evidence="14">Methyl-accepting chemotaxis protein</fullName>
    </recommendedName>
</protein>
<dbReference type="Proteomes" id="UP000301751">
    <property type="component" value="Unassembled WGS sequence"/>
</dbReference>
<evidence type="ECO:0000313" key="13">
    <source>
        <dbReference type="Proteomes" id="UP000301751"/>
    </source>
</evidence>
<dbReference type="InterPro" id="IPR004090">
    <property type="entry name" value="Chemotax_Me-accpt_rcpt"/>
</dbReference>
<keyword evidence="2" id="KW-1003">Cell membrane</keyword>
<evidence type="ECO:0000259" key="11">
    <source>
        <dbReference type="PROSITE" id="PS50885"/>
    </source>
</evidence>
<keyword evidence="3" id="KW-0488">Methylation</keyword>
<evidence type="ECO:0000256" key="4">
    <source>
        <dbReference type="ARBA" id="ARBA00022692"/>
    </source>
</evidence>
<dbReference type="PANTHER" id="PTHR43531:SF14">
    <property type="entry name" value="METHYL-ACCEPTING CHEMOTAXIS PROTEIN I-RELATED"/>
    <property type="match status" value="1"/>
</dbReference>
<dbReference type="Pfam" id="PF17200">
    <property type="entry name" value="sCache_2"/>
    <property type="match status" value="1"/>
</dbReference>
<dbReference type="InterPro" id="IPR003660">
    <property type="entry name" value="HAMP_dom"/>
</dbReference>
<evidence type="ECO:0000256" key="1">
    <source>
        <dbReference type="ARBA" id="ARBA00004651"/>
    </source>
</evidence>
<dbReference type="Gene3D" id="3.30.450.20">
    <property type="entry name" value="PAS domain"/>
    <property type="match status" value="1"/>
</dbReference>
<dbReference type="Gene3D" id="1.10.287.950">
    <property type="entry name" value="Methyl-accepting chemotaxis protein"/>
    <property type="match status" value="1"/>
</dbReference>
<evidence type="ECO:0000256" key="5">
    <source>
        <dbReference type="ARBA" id="ARBA00022989"/>
    </source>
</evidence>
<dbReference type="InterPro" id="IPR004089">
    <property type="entry name" value="MCPsignal_dom"/>
</dbReference>
<keyword evidence="5 9" id="KW-1133">Transmembrane helix</keyword>
<proteinExistence type="inferred from homology"/>
<dbReference type="Pfam" id="PF00672">
    <property type="entry name" value="HAMP"/>
    <property type="match status" value="1"/>
</dbReference>
<dbReference type="Gene3D" id="1.20.120.30">
    <property type="entry name" value="Aspartate receptor, ligand-binding domain"/>
    <property type="match status" value="1"/>
</dbReference>
<evidence type="ECO:0000256" key="3">
    <source>
        <dbReference type="ARBA" id="ARBA00022481"/>
    </source>
</evidence>
<dbReference type="FunFam" id="1.10.287.950:FF:000001">
    <property type="entry name" value="Methyl-accepting chemotaxis sensory transducer"/>
    <property type="match status" value="1"/>
</dbReference>
<name>A0A480AZD9_9BURK</name>
<dbReference type="OrthoDB" id="8555762at2"/>
<dbReference type="GO" id="GO:0004888">
    <property type="term" value="F:transmembrane signaling receptor activity"/>
    <property type="evidence" value="ECO:0007669"/>
    <property type="project" value="InterPro"/>
</dbReference>
<evidence type="ECO:0000313" key="12">
    <source>
        <dbReference type="EMBL" id="GCL65467.1"/>
    </source>
</evidence>
<evidence type="ECO:0000259" key="10">
    <source>
        <dbReference type="PROSITE" id="PS50111"/>
    </source>
</evidence>
<dbReference type="PANTHER" id="PTHR43531">
    <property type="entry name" value="PROTEIN ICFG"/>
    <property type="match status" value="1"/>
</dbReference>
<comment type="subcellular location">
    <subcellularLocation>
        <location evidence="1">Cell membrane</location>
        <topology evidence="1">Multi-pass membrane protein</topology>
    </subcellularLocation>
</comment>
<feature type="domain" description="Methyl-accepting transducer" evidence="10">
    <location>
        <begin position="305"/>
        <end position="534"/>
    </location>
</feature>
<evidence type="ECO:0000256" key="6">
    <source>
        <dbReference type="ARBA" id="ARBA00023136"/>
    </source>
</evidence>
<dbReference type="GO" id="GO:0005886">
    <property type="term" value="C:plasma membrane"/>
    <property type="evidence" value="ECO:0007669"/>
    <property type="project" value="UniProtKB-SubCell"/>
</dbReference>
<evidence type="ECO:0000256" key="9">
    <source>
        <dbReference type="SAM" id="Phobius"/>
    </source>
</evidence>
<dbReference type="PRINTS" id="PR00260">
    <property type="entry name" value="CHEMTRNSDUCR"/>
</dbReference>
<feature type="transmembrane region" description="Helical" evidence="9">
    <location>
        <begin position="44"/>
        <end position="65"/>
    </location>
</feature>
<dbReference type="InterPro" id="IPR033480">
    <property type="entry name" value="sCache_2"/>
</dbReference>
<dbReference type="PROSITE" id="PS50885">
    <property type="entry name" value="HAMP"/>
    <property type="match status" value="1"/>
</dbReference>
<organism evidence="12 13">
    <name type="scientific">Pseudaquabacterium pictum</name>
    <dbReference type="NCBI Taxonomy" id="2315236"/>
    <lineage>
        <taxon>Bacteria</taxon>
        <taxon>Pseudomonadati</taxon>
        <taxon>Pseudomonadota</taxon>
        <taxon>Betaproteobacteria</taxon>
        <taxon>Burkholderiales</taxon>
        <taxon>Sphaerotilaceae</taxon>
        <taxon>Pseudaquabacterium</taxon>
    </lineage>
</organism>
<reference evidence="13" key="1">
    <citation type="submission" date="2019-03" db="EMBL/GenBank/DDBJ databases">
        <title>Aquabacterium pictum sp.nov., the first bacteriochlorophyll a-containing freshwater bacterium in the genus Aquabacterium of the class Betaproteobacteria.</title>
        <authorList>
            <person name="Hirose S."/>
            <person name="Tank M."/>
            <person name="Hara E."/>
            <person name="Tamaki H."/>
            <person name="Takaichi S."/>
            <person name="Haruta S."/>
            <person name="Hanada S."/>
        </authorList>
    </citation>
    <scope>NUCLEOTIDE SEQUENCE [LARGE SCALE GENOMIC DNA]</scope>
    <source>
        <strain evidence="13">W35</strain>
    </source>
</reference>
<dbReference type="InterPro" id="IPR025991">
    <property type="entry name" value="Chemoreceptor_zinc-bind_dom"/>
</dbReference>
<evidence type="ECO:0000256" key="7">
    <source>
        <dbReference type="ARBA" id="ARBA00029447"/>
    </source>
</evidence>
<dbReference type="PROSITE" id="PS50111">
    <property type="entry name" value="CHEMOTAXIS_TRANSDUC_2"/>
    <property type="match status" value="1"/>
</dbReference>
<comment type="similarity">
    <text evidence="7">Belongs to the methyl-accepting chemotaxis (MCP) protein family.</text>
</comment>
<evidence type="ECO:0000256" key="2">
    <source>
        <dbReference type="ARBA" id="ARBA00022475"/>
    </source>
</evidence>
<evidence type="ECO:0000256" key="8">
    <source>
        <dbReference type="PROSITE-ProRule" id="PRU00284"/>
    </source>
</evidence>
<evidence type="ECO:0008006" key="14">
    <source>
        <dbReference type="Google" id="ProtNLM"/>
    </source>
</evidence>
<dbReference type="InterPro" id="IPR051310">
    <property type="entry name" value="MCP_chemotaxis"/>
</dbReference>
<keyword evidence="6 9" id="KW-0472">Membrane</keyword>
<sequence length="679" mass="74036">MSAVLSSLGTLPTRNDKDRGNADGFFAHHGVWAPGVRLFRRLRFSAKALIISLAFTLPFLGVLGWQQVTEYDQLLEARMEATRQHVEVAHGLIRWAQAKEASGKLPRDQAQQMALQALSELRYDKKEYFWVNDMQPRVLMHPIKPDLNGKDVGDVKDPNGLALFKAFVVKVRESGKGFVAYQWPKPGSDRPVDKVSYVMGFEPWGWVVGSGVYTGDLRDAALKKAEWTTGIVVASLMFAAYLFLCFYRVMNGGLRETRRHLRAMTQGDLTTSPSPWGGDEAAQLMFELRDMQDSLRSMVLRVRRSSDEIVHSSSEIASGALDLSARTEQAAANLEQSAASMEEIASTVKSTAENTQEASRVARHNAQTASDGGRVMGDVVRTMDGIRASSSKIGEITGTIDSIAFQTNILALNAAVEAARAGDQGRGFAVVASEVRVLAQRSAQAAREIKALIASSLEQVETGTTVVRGAGTTIEEIVSSSQRVDRLLDDVASGAREQSLGVGQIGQAVQELDRMTQQNAAMVEQTAAAASAMKEQAHTLADEVARFKIPEELALADASGPVTNFDFDKAIEAHRQWKVKLRKAIAEREKLDSDTICRDDQCPLGKWIHGPGGAQWGSRPSFVELTRKHAQFHQTAGSVARQINAGHYAEAERLIGSGSQFARASTEVATILSRAKRGL</sequence>
<dbReference type="Pfam" id="PF13682">
    <property type="entry name" value="CZB"/>
    <property type="match status" value="1"/>
</dbReference>
<feature type="transmembrane region" description="Helical" evidence="9">
    <location>
        <begin position="227"/>
        <end position="249"/>
    </location>
</feature>
<dbReference type="SMART" id="SM00283">
    <property type="entry name" value="MA"/>
    <property type="match status" value="1"/>
</dbReference>
<dbReference type="SMART" id="SM00304">
    <property type="entry name" value="HAMP"/>
    <property type="match status" value="1"/>
</dbReference>
<keyword evidence="13" id="KW-1185">Reference proteome</keyword>
<keyword evidence="8" id="KW-0807">Transducer</keyword>
<dbReference type="SUPFAM" id="SSF58104">
    <property type="entry name" value="Methyl-accepting chemotaxis protein (MCP) signaling domain"/>
    <property type="match status" value="1"/>
</dbReference>
<dbReference type="Pfam" id="PF00015">
    <property type="entry name" value="MCPsignal"/>
    <property type="match status" value="1"/>
</dbReference>
<dbReference type="GO" id="GO:0006935">
    <property type="term" value="P:chemotaxis"/>
    <property type="evidence" value="ECO:0007669"/>
    <property type="project" value="InterPro"/>
</dbReference>
<feature type="domain" description="HAMP" evidence="11">
    <location>
        <begin position="248"/>
        <end position="300"/>
    </location>
</feature>
<dbReference type="CDD" id="cd11386">
    <property type="entry name" value="MCP_signal"/>
    <property type="match status" value="1"/>
</dbReference>
<accession>A0A480AZD9</accession>